<accession>A0ACC1M5R2</accession>
<protein>
    <submittedName>
        <fullName evidence="1">Exonuclease II Exo2</fullName>
    </submittedName>
</protein>
<evidence type="ECO:0000313" key="1">
    <source>
        <dbReference type="EMBL" id="KAJ2895375.1"/>
    </source>
</evidence>
<reference evidence="1" key="1">
    <citation type="submission" date="2022-07" db="EMBL/GenBank/DDBJ databases">
        <title>Phylogenomic reconstructions and comparative analyses of Kickxellomycotina fungi.</title>
        <authorList>
            <person name="Reynolds N.K."/>
            <person name="Stajich J.E."/>
            <person name="Barry K."/>
            <person name="Grigoriev I.V."/>
            <person name="Crous P."/>
            <person name="Smith M.E."/>
        </authorList>
    </citation>
    <scope>NUCLEOTIDE SEQUENCE</scope>
    <source>
        <strain evidence="1">CBS 190363</strain>
    </source>
</reference>
<gene>
    <name evidence="1" type="primary">exo2_2</name>
    <name evidence="1" type="ORF">IWW38_002324</name>
</gene>
<dbReference type="Proteomes" id="UP001139981">
    <property type="component" value="Unassembled WGS sequence"/>
</dbReference>
<dbReference type="EMBL" id="JANBVB010000300">
    <property type="protein sequence ID" value="KAJ2895375.1"/>
    <property type="molecule type" value="Genomic_DNA"/>
</dbReference>
<sequence length="774" mass="88089">MGVPGLFRWLLKRFPAACWTSSRMEHVRTQSLFVDLNSTLHQGARQSQGDFQAITAAIEDLVALVMPERLLFLAIDGVPPRMKERLQRDRRERLATGPQPPFNSYSITPGTTWMHRVEAYLCEFIENKRRTDNKWRNLSVVLSGCQDPGEGEQKIMDYLRSQSQSGDRHCIWSNDADSVLLSLTTRVPNITMVSERPRNGVSTYTIFDIDLLRDQIVSRYSSLLAKPSSDENHESEIRNTVLDVDQQYRLVDDLVFMTLFAGNDFLPPVSFVIEWLNEPDFIDNLWAIYGQLPAEYQHLHDRGMINPQAFRELLKVFVSEGEERSFRKHVGVTALGSQLTALRIRRMEWEIQRKKTDIDAILGDWLGEENSGALAYEPPIAANGGAKRKKGKRAANGSRSKVVQPKNKVPYVWRGPILKLAGIQASTCNVALLSGSSPLAANAAPGFLVQDPSQNSSLLVLDGRPLLSPMMISSFDYMVWLAINDCDAKPIATLEVFGVVSNNKVKWLQAFAKMLQLECKVLTSSDPKYESECKKWKRRRYEPGSDNRLRKEDGSLAATIVIGDLDVCLPTYIINLRAKATTPPMPQAIEVCQAVVLVDEDDWDTLHADARIERRRDVELAEWRQGFYRRHYREKSPQFVQHLCSYYVDALGWTSMYYFAGSVSSWEFAWPDEIEASHGGVAPLASDLLAFLDPEMEDWQFMPISDRLPSLAREHMLSVMPRDSWPLLLSEEEQRLAHLLHDTKYSEITRQEVRRRLAENVSADGVPVVRVWLK</sequence>
<name>A0ACC1M5R2_9FUNG</name>
<organism evidence="1 2">
    <name type="scientific">Coemansia aciculifera</name>
    <dbReference type="NCBI Taxonomy" id="417176"/>
    <lineage>
        <taxon>Eukaryota</taxon>
        <taxon>Fungi</taxon>
        <taxon>Fungi incertae sedis</taxon>
        <taxon>Zoopagomycota</taxon>
        <taxon>Kickxellomycotina</taxon>
        <taxon>Kickxellomycetes</taxon>
        <taxon>Kickxellales</taxon>
        <taxon>Kickxellaceae</taxon>
        <taxon>Coemansia</taxon>
    </lineage>
</organism>
<keyword evidence="2" id="KW-1185">Reference proteome</keyword>
<keyword evidence="1" id="KW-0269">Exonuclease</keyword>
<proteinExistence type="predicted"/>
<evidence type="ECO:0000313" key="2">
    <source>
        <dbReference type="Proteomes" id="UP001139981"/>
    </source>
</evidence>
<comment type="caution">
    <text evidence="1">The sequence shown here is derived from an EMBL/GenBank/DDBJ whole genome shotgun (WGS) entry which is preliminary data.</text>
</comment>
<keyword evidence="1" id="KW-0540">Nuclease</keyword>
<keyword evidence="1" id="KW-0378">Hydrolase</keyword>